<dbReference type="Proteomes" id="UP000077857">
    <property type="component" value="Unassembled WGS sequence"/>
</dbReference>
<keyword evidence="2" id="KW-0808">Transferase</keyword>
<dbReference type="PROSITE" id="PS51833">
    <property type="entry name" value="HDOD"/>
    <property type="match status" value="1"/>
</dbReference>
<organism evidence="2 3">
    <name type="scientific">Methylomonas koyamae</name>
    <dbReference type="NCBI Taxonomy" id="702114"/>
    <lineage>
        <taxon>Bacteria</taxon>
        <taxon>Pseudomonadati</taxon>
        <taxon>Pseudomonadota</taxon>
        <taxon>Gammaproteobacteria</taxon>
        <taxon>Methylococcales</taxon>
        <taxon>Methylococcaceae</taxon>
        <taxon>Methylomonas</taxon>
    </lineage>
</organism>
<accession>A0A177NK87</accession>
<protein>
    <submittedName>
        <fullName evidence="2">Histidine kinase</fullName>
    </submittedName>
</protein>
<dbReference type="GO" id="GO:0016301">
    <property type="term" value="F:kinase activity"/>
    <property type="evidence" value="ECO:0007669"/>
    <property type="project" value="UniProtKB-KW"/>
</dbReference>
<sequence length="308" mass="34118">MESNLINWTLDNIGNQQRNGFTPPRDMRETIAQIKALPPLPGSAMRILNLIGDPHADVAKLAEIIELDPLLTAQIIRWASSSLYGYRGKITTVHDAISRVLGFNFVLDLALGLAVLAPLKSPKEGQIGTRMFWTHALASTRLMAQLAAAMPESMRPNTQELFLAGLMHNIGFPLLGHRFPDEFNYLSGLINANPNLAIFNLENFAFGLNHTEIGAWLMNVWSMPRAITDIVYHHHNPCYRGEHHLLNLLTFYSDCLLGKLGIGDAANQSCPDEVPALLGLDEAVCRQILDSQNDEISYILATAEQLTD</sequence>
<comment type="caution">
    <text evidence="2">The sequence shown here is derived from an EMBL/GenBank/DDBJ whole genome shotgun (WGS) entry which is preliminary data.</text>
</comment>
<dbReference type="InterPro" id="IPR013976">
    <property type="entry name" value="HDOD"/>
</dbReference>
<evidence type="ECO:0000259" key="1">
    <source>
        <dbReference type="PROSITE" id="PS51833"/>
    </source>
</evidence>
<dbReference type="PANTHER" id="PTHR33525">
    <property type="match status" value="1"/>
</dbReference>
<dbReference type="Pfam" id="PF08668">
    <property type="entry name" value="HDOD"/>
    <property type="match status" value="1"/>
</dbReference>
<dbReference type="SUPFAM" id="SSF109604">
    <property type="entry name" value="HD-domain/PDEase-like"/>
    <property type="match status" value="1"/>
</dbReference>
<dbReference type="EMBL" id="LUUJ01000057">
    <property type="protein sequence ID" value="OAI18536.1"/>
    <property type="molecule type" value="Genomic_DNA"/>
</dbReference>
<proteinExistence type="predicted"/>
<gene>
    <name evidence="2" type="ORF">A1507_09260</name>
</gene>
<evidence type="ECO:0000313" key="2">
    <source>
        <dbReference type="EMBL" id="OAI18536.1"/>
    </source>
</evidence>
<dbReference type="AlphaFoldDB" id="A0A177NK87"/>
<name>A0A177NK87_9GAMM</name>
<evidence type="ECO:0000313" key="3">
    <source>
        <dbReference type="Proteomes" id="UP000077857"/>
    </source>
</evidence>
<dbReference type="PANTHER" id="PTHR33525:SF3">
    <property type="entry name" value="RIBONUCLEASE Y"/>
    <property type="match status" value="1"/>
</dbReference>
<feature type="domain" description="HDOD" evidence="1">
    <location>
        <begin position="37"/>
        <end position="237"/>
    </location>
</feature>
<dbReference type="Gene3D" id="1.10.3210.10">
    <property type="entry name" value="Hypothetical protein af1432"/>
    <property type="match status" value="1"/>
</dbReference>
<dbReference type="RefSeq" id="WP_064039937.1">
    <property type="nucleotide sequence ID" value="NZ_LUUJ01000057.1"/>
</dbReference>
<keyword evidence="2" id="KW-0418">Kinase</keyword>
<reference evidence="2 3" key="1">
    <citation type="submission" date="2016-03" db="EMBL/GenBank/DDBJ databases">
        <authorList>
            <person name="Ploux O."/>
        </authorList>
    </citation>
    <scope>NUCLEOTIDE SEQUENCE [LARGE SCALE GENOMIC DNA]</scope>
    <source>
        <strain evidence="2 3">R-45378</strain>
    </source>
</reference>
<dbReference type="InterPro" id="IPR052340">
    <property type="entry name" value="RNase_Y/CdgJ"/>
</dbReference>